<dbReference type="Proteomes" id="UP000290809">
    <property type="component" value="Unassembled WGS sequence"/>
</dbReference>
<organism evidence="1 2">
    <name type="scientific">Schistosoma bovis</name>
    <name type="common">Blood fluke</name>
    <dbReference type="NCBI Taxonomy" id="6184"/>
    <lineage>
        <taxon>Eukaryota</taxon>
        <taxon>Metazoa</taxon>
        <taxon>Spiralia</taxon>
        <taxon>Lophotrochozoa</taxon>
        <taxon>Platyhelminthes</taxon>
        <taxon>Trematoda</taxon>
        <taxon>Digenea</taxon>
        <taxon>Strigeidida</taxon>
        <taxon>Schistosomatoidea</taxon>
        <taxon>Schistosomatidae</taxon>
        <taxon>Schistosoma</taxon>
    </lineage>
</organism>
<gene>
    <name evidence="1" type="ORF">DC041_0009843</name>
</gene>
<keyword evidence="2" id="KW-1185">Reference proteome</keyword>
<evidence type="ECO:0000313" key="1">
    <source>
        <dbReference type="EMBL" id="RTG82031.1"/>
    </source>
</evidence>
<evidence type="ECO:0000313" key="2">
    <source>
        <dbReference type="Proteomes" id="UP000290809"/>
    </source>
</evidence>
<dbReference type="EMBL" id="QMKO01003019">
    <property type="protein sequence ID" value="RTG82031.1"/>
    <property type="molecule type" value="Genomic_DNA"/>
</dbReference>
<protein>
    <submittedName>
        <fullName evidence="1">Uncharacterized protein</fullName>
    </submittedName>
</protein>
<dbReference type="AlphaFoldDB" id="A0A430Q2W5"/>
<feature type="non-terminal residue" evidence="1">
    <location>
        <position position="1"/>
    </location>
</feature>
<accession>A0A430Q2W5</accession>
<reference evidence="1 2" key="1">
    <citation type="journal article" date="2019" name="PLoS Pathog.">
        <title>Genome sequence of the bovine parasite Schistosoma bovis Tanzania.</title>
        <authorList>
            <person name="Oey H."/>
            <person name="Zakrzewski M."/>
            <person name="Gobert G."/>
            <person name="Gravermann K."/>
            <person name="Stoye J."/>
            <person name="Jones M."/>
            <person name="Mcmanus D."/>
            <person name="Krause L."/>
        </authorList>
    </citation>
    <scope>NUCLEOTIDE SEQUENCE [LARGE SCALE GENOMIC DNA]</scope>
    <source>
        <strain evidence="1 2">TAN1997</strain>
    </source>
</reference>
<sequence length="118" mass="13412">VVSVEERSSLLYECLSSLLRLGSAFPNLAPIIARLLLSVGLMISSTLSDDSRSYMLCQLETLRANSYSENNQIDNQLMKELTLNERNQICLLQIISILDKLVFQCSAQRHLYYSPRLI</sequence>
<name>A0A430Q2W5_SCHBO</name>
<proteinExistence type="predicted"/>
<comment type="caution">
    <text evidence="1">The sequence shown here is derived from an EMBL/GenBank/DDBJ whole genome shotgun (WGS) entry which is preliminary data.</text>
</comment>